<reference evidence="2 3" key="1">
    <citation type="submission" date="2017-05" db="EMBL/GenBank/DDBJ databases">
        <authorList>
            <person name="Varghese N."/>
            <person name="Submissions S."/>
        </authorList>
    </citation>
    <scope>NUCLEOTIDE SEQUENCE [LARGE SCALE GENOMIC DNA]</scope>
    <source>
        <strain evidence="2 3">DSM 21985</strain>
    </source>
</reference>
<dbReference type="Proteomes" id="UP000317557">
    <property type="component" value="Unassembled WGS sequence"/>
</dbReference>
<proteinExistence type="predicted"/>
<keyword evidence="1" id="KW-0812">Transmembrane</keyword>
<organism evidence="2 3">
    <name type="scientific">Gracilimonas mengyeensis</name>
    <dbReference type="NCBI Taxonomy" id="1302730"/>
    <lineage>
        <taxon>Bacteria</taxon>
        <taxon>Pseudomonadati</taxon>
        <taxon>Balneolota</taxon>
        <taxon>Balneolia</taxon>
        <taxon>Balneolales</taxon>
        <taxon>Balneolaceae</taxon>
        <taxon>Gracilimonas</taxon>
    </lineage>
</organism>
<dbReference type="AlphaFoldDB" id="A0A521BU33"/>
<keyword evidence="3" id="KW-1185">Reference proteome</keyword>
<accession>A0A521BU33</accession>
<evidence type="ECO:0000256" key="1">
    <source>
        <dbReference type="SAM" id="Phobius"/>
    </source>
</evidence>
<keyword evidence="1" id="KW-1133">Transmembrane helix</keyword>
<keyword evidence="1" id="KW-0472">Membrane</keyword>
<name>A0A521BU33_9BACT</name>
<evidence type="ECO:0000313" key="3">
    <source>
        <dbReference type="Proteomes" id="UP000317557"/>
    </source>
</evidence>
<gene>
    <name evidence="2" type="ORF">SAMN06265219_10394</name>
</gene>
<feature type="transmembrane region" description="Helical" evidence="1">
    <location>
        <begin position="364"/>
        <end position="382"/>
    </location>
</feature>
<sequence length="722" mass="81926">MGIDPLKIEDFFNETLAGLKVSTSERSQLYLIQKFLKRLNGRNREYESYLIQVLDYLPSMEYPLLFTGMHPKYLQLLLDDLEKAIDHIPELKQDEEFLKKLDWLREGLNLLFNWLGEDKTGTKVAALYKFDNEIGGRKKDFGQGEVLVPVVEAYQQGSQKGRLRTLKVELMGESSSKNHQIKPVFGVIGADAGTIGYNSVKAADNLLKENIQSSKRWSATAAFELSHAWHAGHSANLALAGLFYCEVLKKESKREYFQLNPAIAVTGDIEEKGKVKAVAASTIKQKVEAAFFSWAQVLVVPVEQLEQASSHVDELRKEYPNRHLAVKGIGELRELFFDRRLTLYKKTPLVEYVTKKAYAKRKSTVVIGVFLILLLIIAKLVYGPIDKNPVSVEYGGDQYIFQNKSGSEIALITAKYEEDIEVSERLDEPVFEFYDITGDGINEVIYAEGLSRQAPANSILKVRDVNSNELIWESNFAFDVEFPRQQGMDEMFFYVSETAIAIDKNNTPVLVVRGDASLHFPGIVAKYDLSNGKLLGYYLHSGNINDMEIMDLDDDSTDEIFITGVNNAFWSAYLAVLDIENVLGHSPVQGDYIPKNIKSAKEYAYILMPRTSVGEAFSDVYKFNVGRVIRKKKDLFWVEVFDTPPHEFMGVENQGFIVYTFNHDLSVQSIVSSDDYDVVARNLYNEGHISFIPDYGYFEAFKDSLLFWNGEEFVMGDNFSKQ</sequence>
<dbReference type="SUPFAM" id="SSF69318">
    <property type="entry name" value="Integrin alpha N-terminal domain"/>
    <property type="match status" value="1"/>
</dbReference>
<dbReference type="OrthoDB" id="9816120at2"/>
<dbReference type="InterPro" id="IPR014721">
    <property type="entry name" value="Ribsml_uS5_D2-typ_fold_subgr"/>
</dbReference>
<evidence type="ECO:0000313" key="2">
    <source>
        <dbReference type="EMBL" id="SMO50667.1"/>
    </source>
</evidence>
<protein>
    <submittedName>
        <fullName evidence="2">Uncharacterized protein</fullName>
    </submittedName>
</protein>
<dbReference type="InterPro" id="IPR028994">
    <property type="entry name" value="Integrin_alpha_N"/>
</dbReference>
<dbReference type="Gene3D" id="3.30.230.10">
    <property type="match status" value="1"/>
</dbReference>
<dbReference type="RefSeq" id="WP_142453520.1">
    <property type="nucleotide sequence ID" value="NZ_FXTP01000003.1"/>
</dbReference>
<dbReference type="EMBL" id="FXTP01000003">
    <property type="protein sequence ID" value="SMO50667.1"/>
    <property type="molecule type" value="Genomic_DNA"/>
</dbReference>